<dbReference type="EnsemblPlants" id="AVESA.00010b.r2.6AG1068400.1">
    <property type="protein sequence ID" value="AVESA.00010b.r2.6AG1068400.1.CDS"/>
    <property type="gene ID" value="AVESA.00010b.r2.6AG1068400"/>
</dbReference>
<protein>
    <submittedName>
        <fullName evidence="1">Uncharacterized protein</fullName>
    </submittedName>
</protein>
<reference evidence="1" key="2">
    <citation type="submission" date="2025-09" db="UniProtKB">
        <authorList>
            <consortium name="EnsemblPlants"/>
        </authorList>
    </citation>
    <scope>IDENTIFICATION</scope>
</reference>
<keyword evidence="2" id="KW-1185">Reference proteome</keyword>
<sequence>MAGPAPFTNLDPETAAAVRRAGLDPHAFDQVTEMLLAHICTELVPDLRVSGASWLTTGERLRNHVSRLVVKEDAGGPALCAPDGVDRISRLPDALQRNIVARLPVKDAARTSALSSRWRRVWLSTPLVLVDDHLRPKGCAWPPTPADSPAITAIVSSVLEAHAGPFRCVRLTCSHMKAYQVHLARWLQLLAAKGVQDLVLINRPWPLGVPLPATLFTITTLTRLYIGIWKLPDMARLPRRTFFPHLRELGICNVVMEDGDIDFLVAKSPVLEILNIHGMDKTVRLRLVSQSIRCVQICGTVRGDIAVVKAPCLDRLILQTSRGKSNADGSCTRIRIDDAPMLRVFGFLEPGNHILDIRDTILMAGIKASPSTIIISVKILSLSVQFGNHNNAKMMPTFLRCFPNLETLHVMSRKCDYQAGSARLNLKFWESTRPPECVQSRIKVFSIREYCGELGEVAFLKFFFRNARALNSASISMANPSFTSFSMDEAQSKVEKASKTMANNSCQIVVLGSNGPEGGSVWSFKKGTDYPFEDPFWAVEFLDES</sequence>
<reference evidence="1" key="1">
    <citation type="submission" date="2021-05" db="EMBL/GenBank/DDBJ databases">
        <authorList>
            <person name="Scholz U."/>
            <person name="Mascher M."/>
            <person name="Fiebig A."/>
        </authorList>
    </citation>
    <scope>NUCLEOTIDE SEQUENCE [LARGE SCALE GENOMIC DNA]</scope>
</reference>
<accession>A0ACD5Z054</accession>
<proteinExistence type="predicted"/>
<name>A0ACD5Z054_AVESA</name>
<dbReference type="Proteomes" id="UP001732700">
    <property type="component" value="Chromosome 6A"/>
</dbReference>
<evidence type="ECO:0000313" key="1">
    <source>
        <dbReference type="EnsemblPlants" id="AVESA.00010b.r2.6AG1068400.1.CDS"/>
    </source>
</evidence>
<organism evidence="1 2">
    <name type="scientific">Avena sativa</name>
    <name type="common">Oat</name>
    <dbReference type="NCBI Taxonomy" id="4498"/>
    <lineage>
        <taxon>Eukaryota</taxon>
        <taxon>Viridiplantae</taxon>
        <taxon>Streptophyta</taxon>
        <taxon>Embryophyta</taxon>
        <taxon>Tracheophyta</taxon>
        <taxon>Spermatophyta</taxon>
        <taxon>Magnoliopsida</taxon>
        <taxon>Liliopsida</taxon>
        <taxon>Poales</taxon>
        <taxon>Poaceae</taxon>
        <taxon>BOP clade</taxon>
        <taxon>Pooideae</taxon>
        <taxon>Poodae</taxon>
        <taxon>Poeae</taxon>
        <taxon>Poeae Chloroplast Group 1 (Aveneae type)</taxon>
        <taxon>Aveninae</taxon>
        <taxon>Avena</taxon>
    </lineage>
</organism>
<evidence type="ECO:0000313" key="2">
    <source>
        <dbReference type="Proteomes" id="UP001732700"/>
    </source>
</evidence>